<dbReference type="EnsemblMetazoa" id="XM_038212034.1">
    <property type="protein sequence ID" value="XP_038067962.1"/>
    <property type="gene ID" value="LOC119737580"/>
</dbReference>
<dbReference type="InterPro" id="IPR038090">
    <property type="entry name" value="Cdt1_C_WH_dom_sf"/>
</dbReference>
<dbReference type="AlphaFoldDB" id="A0A914AW31"/>
<organism evidence="5 6">
    <name type="scientific">Patiria miniata</name>
    <name type="common">Bat star</name>
    <name type="synonym">Asterina miniata</name>
    <dbReference type="NCBI Taxonomy" id="46514"/>
    <lineage>
        <taxon>Eukaryota</taxon>
        <taxon>Metazoa</taxon>
        <taxon>Echinodermata</taxon>
        <taxon>Eleutherozoa</taxon>
        <taxon>Asterozoa</taxon>
        <taxon>Asteroidea</taxon>
        <taxon>Valvatacea</taxon>
        <taxon>Valvatida</taxon>
        <taxon>Asterinidae</taxon>
        <taxon>Patiria</taxon>
    </lineage>
</organism>
<feature type="compositionally biased region" description="Low complexity" evidence="3">
    <location>
        <begin position="279"/>
        <end position="291"/>
    </location>
</feature>
<dbReference type="Pfam" id="PF16679">
    <property type="entry name" value="CDT1_C"/>
    <property type="match status" value="1"/>
</dbReference>
<keyword evidence="2" id="KW-0131">Cell cycle</keyword>
<feature type="compositionally biased region" description="Basic and acidic residues" evidence="3">
    <location>
        <begin position="106"/>
        <end position="115"/>
    </location>
</feature>
<feature type="compositionally biased region" description="Polar residues" evidence="3">
    <location>
        <begin position="292"/>
        <end position="302"/>
    </location>
</feature>
<dbReference type="Proteomes" id="UP000887568">
    <property type="component" value="Unplaced"/>
</dbReference>
<accession>A0A914AW31</accession>
<dbReference type="CDD" id="cd08767">
    <property type="entry name" value="Cdt1_c"/>
    <property type="match status" value="1"/>
</dbReference>
<dbReference type="InterPro" id="IPR032054">
    <property type="entry name" value="Cdt1_C"/>
</dbReference>
<feature type="compositionally biased region" description="Polar residues" evidence="3">
    <location>
        <begin position="316"/>
        <end position="325"/>
    </location>
</feature>
<feature type="domain" description="CDT1 Geminin-binding" evidence="4">
    <location>
        <begin position="450"/>
        <end position="633"/>
    </location>
</feature>
<keyword evidence="6" id="KW-1185">Reference proteome</keyword>
<dbReference type="GeneID" id="119737580"/>
<evidence type="ECO:0000256" key="3">
    <source>
        <dbReference type="SAM" id="MobiDB-lite"/>
    </source>
</evidence>
<dbReference type="PANTHER" id="PTHR28637:SF1">
    <property type="entry name" value="DNA REPLICATION FACTOR CDT1"/>
    <property type="match status" value="1"/>
</dbReference>
<feature type="compositionally biased region" description="Polar residues" evidence="3">
    <location>
        <begin position="339"/>
        <end position="348"/>
    </location>
</feature>
<feature type="region of interest" description="Disordered" evidence="3">
    <location>
        <begin position="397"/>
        <end position="427"/>
    </location>
</feature>
<dbReference type="GO" id="GO:0030174">
    <property type="term" value="P:regulation of DNA-templated DNA replication initiation"/>
    <property type="evidence" value="ECO:0007669"/>
    <property type="project" value="InterPro"/>
</dbReference>
<proteinExistence type="inferred from homology"/>
<evidence type="ECO:0000313" key="6">
    <source>
        <dbReference type="Proteomes" id="UP000887568"/>
    </source>
</evidence>
<dbReference type="GO" id="GO:0003677">
    <property type="term" value="F:DNA binding"/>
    <property type="evidence" value="ECO:0007669"/>
    <property type="project" value="InterPro"/>
</dbReference>
<dbReference type="InterPro" id="IPR036390">
    <property type="entry name" value="WH_DNA-bd_sf"/>
</dbReference>
<dbReference type="Pfam" id="PF08839">
    <property type="entry name" value="CDT1"/>
    <property type="match status" value="1"/>
</dbReference>
<dbReference type="InterPro" id="IPR045173">
    <property type="entry name" value="Cdt1"/>
</dbReference>
<dbReference type="GO" id="GO:0071163">
    <property type="term" value="P:DNA replication preinitiation complex assembly"/>
    <property type="evidence" value="ECO:0007669"/>
    <property type="project" value="InterPro"/>
</dbReference>
<feature type="compositionally biased region" description="Basic and acidic residues" evidence="3">
    <location>
        <begin position="236"/>
        <end position="266"/>
    </location>
</feature>
<dbReference type="GO" id="GO:0070182">
    <property type="term" value="F:DNA polymerase binding"/>
    <property type="evidence" value="ECO:0007669"/>
    <property type="project" value="TreeGrafter"/>
</dbReference>
<dbReference type="OMA" id="LTAMMTR"/>
<comment type="similarity">
    <text evidence="1">Belongs to the Cdt1 family.</text>
</comment>
<name>A0A914AW31_PATMI</name>
<dbReference type="CDD" id="cd08674">
    <property type="entry name" value="Cdt1_m"/>
    <property type="match status" value="1"/>
</dbReference>
<feature type="region of interest" description="Disordered" evidence="3">
    <location>
        <begin position="1"/>
        <end position="44"/>
    </location>
</feature>
<protein>
    <recommendedName>
        <fullName evidence="4">CDT1 Geminin-binding domain-containing protein</fullName>
    </recommendedName>
</protein>
<evidence type="ECO:0000256" key="2">
    <source>
        <dbReference type="ARBA" id="ARBA00023306"/>
    </source>
</evidence>
<feature type="compositionally biased region" description="Polar residues" evidence="3">
    <location>
        <begin position="267"/>
        <end position="278"/>
    </location>
</feature>
<dbReference type="GO" id="GO:0000278">
    <property type="term" value="P:mitotic cell cycle"/>
    <property type="evidence" value="ECO:0007669"/>
    <property type="project" value="TreeGrafter"/>
</dbReference>
<dbReference type="Gene3D" id="1.10.10.1420">
    <property type="entry name" value="DNA replication factor Cdt1, C-terminal WH domain"/>
    <property type="match status" value="1"/>
</dbReference>
<dbReference type="GO" id="GO:0000076">
    <property type="term" value="P:DNA replication checkpoint signaling"/>
    <property type="evidence" value="ECO:0007669"/>
    <property type="project" value="TreeGrafter"/>
</dbReference>
<dbReference type="PANTHER" id="PTHR28637">
    <property type="entry name" value="DNA REPLICATION FACTOR CDT1"/>
    <property type="match status" value="1"/>
</dbReference>
<dbReference type="RefSeq" id="XP_038067962.1">
    <property type="nucleotide sequence ID" value="XM_038212034.1"/>
</dbReference>
<dbReference type="SMART" id="SM01075">
    <property type="entry name" value="CDT1"/>
    <property type="match status" value="1"/>
</dbReference>
<dbReference type="SUPFAM" id="SSF46785">
    <property type="entry name" value="Winged helix' DNA-binding domain"/>
    <property type="match status" value="1"/>
</dbReference>
<dbReference type="GO" id="GO:0005634">
    <property type="term" value="C:nucleus"/>
    <property type="evidence" value="ECO:0007669"/>
    <property type="project" value="TreeGrafter"/>
</dbReference>
<dbReference type="OrthoDB" id="341730at2759"/>
<sequence length="834" mass="92281">MAQVKVTSYYTRRKRIDDAQPTKRRKLQPSASGQETDLGPEQSGLKLKAGLDAFTKQLLPQVDRAVLLEDTISQCSKTSASTTRPKSAKKSRASATRTAKKATKGPLDKHLEKVTQSESPKLKLGLSLELKTDFGDSVKIPEFVTHRSPPSTPTKRPKQTDEAPSRKKRSRIGSEDVVVETDGSSCQMTKEAESSRASRRKVQAAGRQASKRTNGGRSAKKSLEASLGEFANSNELDTRDRILPKVETPHHCVNDDSHGITTDRQESSQPSTPVNPEKSTAASSSRSSSVSQKMPDSSQSSRDSGKLQAFMERTSRSVASVNSKGSKVKAGFSDRVQEAVSNAQSSPSEKVVDSGSASEEKKKTKLTPAEMKERLSKSCKLSDLQARLARVRQCADQAKSSQKPATAVNSDIATSTREPTASKIKSEEPAMPAYQKYHALVNSAPTTLNLPFKYKLLEEMFRSTDTVVSMLHNRSETCSFPKLKQAVQEMCRRTFEQQHLGQIKTVYPTAYFLRQQKVGRSGVKEKTNYELVLEANTGSGVGTSAGQESSEPTKTKSQTNAVSKLISKFTPSMLIARRSIFHNNLVDIIKEHHNEFLSKLERPLSVPSDKLTRWHPKFPLDQIPDVEPAALPQPPTVTTYNTAKDVLDKARVMMNPRVAKALEVVAKNSALLKAEKGKPTAEQETSIVKQEPKVVKNVKSVSGVNQSLLDRIRAKEAQNVTAMMTRSPADQERITMLERLPELCRILRVFFIAEKKAAIPIEAVIQKLADSYPSILSKAQVEKHVSLMVEVLPQWLSRVVVRKDHYLKMNRTKDMSLINDRINQLLKESKQVKG</sequence>
<feature type="compositionally biased region" description="Polar residues" evidence="3">
    <location>
        <begin position="1"/>
        <end position="10"/>
    </location>
</feature>
<evidence type="ECO:0000256" key="1">
    <source>
        <dbReference type="ARBA" id="ARBA00008356"/>
    </source>
</evidence>
<feature type="region of interest" description="Disordered" evidence="3">
    <location>
        <begin position="141"/>
        <end position="371"/>
    </location>
</feature>
<feature type="compositionally biased region" description="Polar residues" evidence="3">
    <location>
        <begin position="398"/>
        <end position="419"/>
    </location>
</feature>
<feature type="compositionally biased region" description="Basic residues" evidence="3">
    <location>
        <begin position="86"/>
        <end position="103"/>
    </location>
</feature>
<evidence type="ECO:0000313" key="5">
    <source>
        <dbReference type="EnsemblMetazoa" id="XP_038067962.1"/>
    </source>
</evidence>
<dbReference type="CTD" id="81620"/>
<reference evidence="5" key="1">
    <citation type="submission" date="2022-11" db="UniProtKB">
        <authorList>
            <consortium name="EnsemblMetazoa"/>
        </authorList>
    </citation>
    <scope>IDENTIFICATION</scope>
</reference>
<feature type="region of interest" description="Disordered" evidence="3">
    <location>
        <begin position="538"/>
        <end position="559"/>
    </location>
</feature>
<dbReference type="FunFam" id="1.10.10.1420:FF:000005">
    <property type="entry name" value="DNA replication factor Cdt1, putative"/>
    <property type="match status" value="1"/>
</dbReference>
<feature type="region of interest" description="Disordered" evidence="3">
    <location>
        <begin position="76"/>
        <end position="119"/>
    </location>
</feature>
<evidence type="ECO:0000259" key="4">
    <source>
        <dbReference type="SMART" id="SM01075"/>
    </source>
</evidence>
<feature type="compositionally biased region" description="Polar residues" evidence="3">
    <location>
        <begin position="76"/>
        <end position="85"/>
    </location>
</feature>
<dbReference type="InterPro" id="IPR014939">
    <property type="entry name" value="CDT1_Gemini-bd-like"/>
</dbReference>